<feature type="active site" description="Nucleophile" evidence="3">
    <location>
        <position position="92"/>
    </location>
</feature>
<evidence type="ECO:0000256" key="4">
    <source>
        <dbReference type="PIRSR" id="PIRSR610905-2"/>
    </source>
</evidence>
<gene>
    <name evidence="5" type="ORF">EYB31_12285</name>
</gene>
<feature type="active site" description="Proton donor" evidence="3">
    <location>
        <position position="156"/>
    </location>
</feature>
<dbReference type="Pfam" id="PF07470">
    <property type="entry name" value="Glyco_hydro_88"/>
    <property type="match status" value="1"/>
</dbReference>
<sequence>MNTTEPWIEEAWSRVIGKIGLTGPRIGSGFPHASINGRYDSTDPGKWTCGFWPGLLWLLYRDNGDANLRQWAEECETKLDAAIEDFEMLHHDVGFIWCLSAVANYKLTGSEPSRKRALKVANWLAGRFNIQGRFIRAWNSKDWRDIEDNSGWVIIDCIMNLSLLFWASETTGDPRFRHIAEAHADTVLREFMRPDGSVHHIVVFDSETGERLHALGGQGYSPDSAWARGLAWAIYGLAICYAYTKKEKYVHGSQRAAHFFLAHLPEDLVPPWDFRVPAAADTPRDSSAAAAAASGLLLLSELLPGTQGDTYRISAKRMLRSMTDAYTVWDLRDEAIVKHATGSFPTGKNIDVPLIYGDYFYVEALAKLRGHTAMFW</sequence>
<keyword evidence="6" id="KW-1185">Reference proteome</keyword>
<proteinExistence type="inferred from homology"/>
<dbReference type="RefSeq" id="WP_131013635.1">
    <property type="nucleotide sequence ID" value="NZ_SIRE01000008.1"/>
</dbReference>
<comment type="caution">
    <text evidence="5">The sequence shown here is derived from an EMBL/GenBank/DDBJ whole genome shotgun (WGS) entry which is preliminary data.</text>
</comment>
<organism evidence="5 6">
    <name type="scientific">Paenibacillus thalictri</name>
    <dbReference type="NCBI Taxonomy" id="2527873"/>
    <lineage>
        <taxon>Bacteria</taxon>
        <taxon>Bacillati</taxon>
        <taxon>Bacillota</taxon>
        <taxon>Bacilli</taxon>
        <taxon>Bacillales</taxon>
        <taxon>Paenibacillaceae</taxon>
        <taxon>Paenibacillus</taxon>
    </lineage>
</organism>
<feature type="binding site" evidence="4">
    <location>
        <position position="156"/>
    </location>
    <ligand>
        <name>substrate</name>
    </ligand>
</feature>
<dbReference type="PANTHER" id="PTHR36845">
    <property type="entry name" value="HYDROLASE, PUTATIVE (AFU_ORTHOLOGUE AFUA_7G05090)-RELATED"/>
    <property type="match status" value="1"/>
</dbReference>
<evidence type="ECO:0000256" key="1">
    <source>
        <dbReference type="ARBA" id="ARBA00022801"/>
    </source>
</evidence>
<dbReference type="GO" id="GO:0000272">
    <property type="term" value="P:polysaccharide catabolic process"/>
    <property type="evidence" value="ECO:0007669"/>
    <property type="project" value="TreeGrafter"/>
</dbReference>
<evidence type="ECO:0000256" key="3">
    <source>
        <dbReference type="PIRSR" id="PIRSR610905-1"/>
    </source>
</evidence>
<protein>
    <submittedName>
        <fullName evidence="5">Glycosyl hydrolase</fullName>
    </submittedName>
</protein>
<feature type="binding site" evidence="4">
    <location>
        <position position="92"/>
    </location>
    <ligand>
        <name>substrate</name>
    </ligand>
</feature>
<feature type="binding site" evidence="4">
    <location>
        <position position="232"/>
    </location>
    <ligand>
        <name>substrate</name>
    </ligand>
</feature>
<dbReference type="EMBL" id="SIRE01000008">
    <property type="protein sequence ID" value="TBL78998.1"/>
    <property type="molecule type" value="Genomic_DNA"/>
</dbReference>
<accession>A0A4Q9DUB2</accession>
<reference evidence="5 6" key="1">
    <citation type="submission" date="2019-02" db="EMBL/GenBank/DDBJ databases">
        <title>Paenibacillus sp. nov., isolated from surface-sterilized tissue of Thalictrum simplex L.</title>
        <authorList>
            <person name="Tuo L."/>
        </authorList>
    </citation>
    <scope>NUCLEOTIDE SEQUENCE [LARGE SCALE GENOMIC DNA]</scope>
    <source>
        <strain evidence="5 6">N2SHLJ1</strain>
    </source>
</reference>
<dbReference type="OrthoDB" id="428577at2"/>
<dbReference type="AlphaFoldDB" id="A0A4Q9DUB2"/>
<name>A0A4Q9DUB2_9BACL</name>
<dbReference type="GO" id="GO:0052757">
    <property type="term" value="F:chondroitin hydrolase activity"/>
    <property type="evidence" value="ECO:0007669"/>
    <property type="project" value="TreeGrafter"/>
</dbReference>
<evidence type="ECO:0000256" key="2">
    <source>
        <dbReference type="ARBA" id="ARBA00038358"/>
    </source>
</evidence>
<feature type="binding site" evidence="4">
    <location>
        <position position="228"/>
    </location>
    <ligand>
        <name>substrate</name>
    </ligand>
</feature>
<keyword evidence="1 5" id="KW-0378">Hydrolase</keyword>
<feature type="binding site" evidence="4">
    <location>
        <position position="343"/>
    </location>
    <ligand>
        <name>substrate</name>
    </ligand>
</feature>
<dbReference type="Proteomes" id="UP000293142">
    <property type="component" value="Unassembled WGS sequence"/>
</dbReference>
<dbReference type="InterPro" id="IPR012341">
    <property type="entry name" value="6hp_glycosidase-like_sf"/>
</dbReference>
<evidence type="ECO:0000313" key="5">
    <source>
        <dbReference type="EMBL" id="TBL78998.1"/>
    </source>
</evidence>
<dbReference type="InterPro" id="IPR008928">
    <property type="entry name" value="6-hairpin_glycosidase_sf"/>
</dbReference>
<evidence type="ECO:0000313" key="6">
    <source>
        <dbReference type="Proteomes" id="UP000293142"/>
    </source>
</evidence>
<dbReference type="Gene3D" id="1.50.10.10">
    <property type="match status" value="1"/>
</dbReference>
<dbReference type="InterPro" id="IPR052369">
    <property type="entry name" value="UG_Glycosaminoglycan_Hydrolase"/>
</dbReference>
<dbReference type="PANTHER" id="PTHR36845:SF1">
    <property type="entry name" value="HYDROLASE, PUTATIVE (AFU_ORTHOLOGUE AFUA_7G05090)-RELATED"/>
    <property type="match status" value="1"/>
</dbReference>
<dbReference type="SUPFAM" id="SSF48208">
    <property type="entry name" value="Six-hairpin glycosidases"/>
    <property type="match status" value="1"/>
</dbReference>
<comment type="similarity">
    <text evidence="2">Belongs to the glycosyl hydrolase 88 family.</text>
</comment>
<dbReference type="InterPro" id="IPR010905">
    <property type="entry name" value="Glyco_hydro_88"/>
</dbReference>